<proteinExistence type="predicted"/>
<evidence type="ECO:0000313" key="1">
    <source>
        <dbReference type="EMBL" id="PWG15861.1"/>
    </source>
</evidence>
<sequence>MATLTATSSRPLTAPRGPGQSLAKIFAVWRQRRDLAALDRSRLSDLGLTEAQALRESARPAWDLPR</sequence>
<dbReference type="Proteomes" id="UP000245293">
    <property type="component" value="Unassembled WGS sequence"/>
</dbReference>
<comment type="caution">
    <text evidence="1">The sequence shown here is derived from an EMBL/GenBank/DDBJ whole genome shotgun (WGS) entry which is preliminary data.</text>
</comment>
<dbReference type="AlphaFoldDB" id="A0A2V1NZW5"/>
<protein>
    <recommendedName>
        <fullName evidence="3">DUF1127 domain-containing protein</fullName>
    </recommendedName>
</protein>
<accession>A0A2V1NZW5</accession>
<evidence type="ECO:0000313" key="2">
    <source>
        <dbReference type="Proteomes" id="UP000245293"/>
    </source>
</evidence>
<reference evidence="2" key="1">
    <citation type="submission" date="2018-05" db="EMBL/GenBank/DDBJ databases">
        <authorList>
            <person name="Du Z."/>
            <person name="Wang X."/>
        </authorList>
    </citation>
    <scope>NUCLEOTIDE SEQUENCE [LARGE SCALE GENOMIC DNA]</scope>
    <source>
        <strain evidence="2">WDS4C29</strain>
    </source>
</reference>
<dbReference type="OrthoDB" id="8096613at2"/>
<keyword evidence="2" id="KW-1185">Reference proteome</keyword>
<gene>
    <name evidence="1" type="ORF">DFK10_14495</name>
</gene>
<evidence type="ECO:0008006" key="3">
    <source>
        <dbReference type="Google" id="ProtNLM"/>
    </source>
</evidence>
<dbReference type="EMBL" id="QETF01000021">
    <property type="protein sequence ID" value="PWG15861.1"/>
    <property type="molecule type" value="Genomic_DNA"/>
</dbReference>
<organism evidence="1 2">
    <name type="scientific">Salibaculum griseiflavum</name>
    <dbReference type="NCBI Taxonomy" id="1914409"/>
    <lineage>
        <taxon>Bacteria</taxon>
        <taxon>Pseudomonadati</taxon>
        <taxon>Pseudomonadota</taxon>
        <taxon>Alphaproteobacteria</taxon>
        <taxon>Rhodobacterales</taxon>
        <taxon>Roseobacteraceae</taxon>
        <taxon>Salibaculum</taxon>
    </lineage>
</organism>
<name>A0A2V1NZW5_9RHOB</name>
<dbReference type="RefSeq" id="WP_109389752.1">
    <property type="nucleotide sequence ID" value="NZ_QETF01000021.1"/>
</dbReference>